<dbReference type="Gene3D" id="3.40.50.1820">
    <property type="entry name" value="alpha/beta hydrolase"/>
    <property type="match status" value="1"/>
</dbReference>
<dbReference type="InterPro" id="IPR022742">
    <property type="entry name" value="Hydrolase_4"/>
</dbReference>
<gene>
    <name evidence="2" type="ORF">GTI89_17355</name>
</gene>
<dbReference type="InterPro" id="IPR029058">
    <property type="entry name" value="AB_hydrolase_fold"/>
</dbReference>
<name>A0A6I4XQ18_ENTGA</name>
<evidence type="ECO:0000259" key="1">
    <source>
        <dbReference type="Pfam" id="PF12146"/>
    </source>
</evidence>
<protein>
    <submittedName>
        <fullName evidence="2">Alpha/beta hydrolase</fullName>
    </submittedName>
</protein>
<organism evidence="2 3">
    <name type="scientific">Enterococcus gallinarum</name>
    <dbReference type="NCBI Taxonomy" id="1353"/>
    <lineage>
        <taxon>Bacteria</taxon>
        <taxon>Bacillati</taxon>
        <taxon>Bacillota</taxon>
        <taxon>Bacilli</taxon>
        <taxon>Lactobacillales</taxon>
        <taxon>Enterococcaceae</taxon>
        <taxon>Enterococcus</taxon>
    </lineage>
</organism>
<dbReference type="Pfam" id="PF12146">
    <property type="entry name" value="Hydrolase_4"/>
    <property type="match status" value="1"/>
</dbReference>
<feature type="non-terminal residue" evidence="2">
    <location>
        <position position="90"/>
    </location>
</feature>
<dbReference type="AlphaFoldDB" id="A0A6I4XQ18"/>
<accession>A0A6I4XQ18</accession>
<dbReference type="InterPro" id="IPR051044">
    <property type="entry name" value="MAG_DAG_Lipase"/>
</dbReference>
<dbReference type="Proteomes" id="UP000439965">
    <property type="component" value="Unassembled WGS sequence"/>
</dbReference>
<evidence type="ECO:0000313" key="3">
    <source>
        <dbReference type="Proteomes" id="UP000439965"/>
    </source>
</evidence>
<dbReference type="SUPFAM" id="SSF53474">
    <property type="entry name" value="alpha/beta-Hydrolases"/>
    <property type="match status" value="1"/>
</dbReference>
<keyword evidence="2" id="KW-0378">Hydrolase</keyword>
<comment type="caution">
    <text evidence="2">The sequence shown here is derived from an EMBL/GenBank/DDBJ whole genome shotgun (WGS) entry which is preliminary data.</text>
</comment>
<evidence type="ECO:0000313" key="2">
    <source>
        <dbReference type="EMBL" id="MXS27811.1"/>
    </source>
</evidence>
<proteinExistence type="predicted"/>
<dbReference type="GO" id="GO:0016787">
    <property type="term" value="F:hydrolase activity"/>
    <property type="evidence" value="ECO:0007669"/>
    <property type="project" value="UniProtKB-KW"/>
</dbReference>
<dbReference type="EMBL" id="WVTI01000239">
    <property type="protein sequence ID" value="MXS27811.1"/>
    <property type="molecule type" value="Genomic_DNA"/>
</dbReference>
<reference evidence="2 3" key="1">
    <citation type="submission" date="2019-04" db="EMBL/GenBank/DDBJ databases">
        <title>Step-wise assembly of the neonatal virome modulated by breast feeding.</title>
        <authorList>
            <person name="Liang G."/>
            <person name="Bushman F."/>
        </authorList>
    </citation>
    <scope>NUCLEOTIDE SEQUENCE [LARGE SCALE GENOMIC DNA]</scope>
    <source>
        <strain evidence="2 3">E3404</strain>
    </source>
</reference>
<dbReference type="PANTHER" id="PTHR11614">
    <property type="entry name" value="PHOSPHOLIPASE-RELATED"/>
    <property type="match status" value="1"/>
</dbReference>
<sequence>MTEQFILTSNDQQTQLNVRHWPCPSPKAVVQLIHGMAEHIQRYDEFARFLNQLGFAVIGHDHLGHGESVQPSAPIYGFFGEQGPENVVTD</sequence>
<feature type="domain" description="Serine aminopeptidase S33" evidence="1">
    <location>
        <begin position="25"/>
        <end position="70"/>
    </location>
</feature>